<reference evidence="1 2" key="1">
    <citation type="journal article" date="2007" name="J. Bacteriol.">
        <title>Whole-genome analysis of the methyl tert-butyl ether-degrading beta-proteobacterium Methylibium petroleiphilum PM1.</title>
        <authorList>
            <person name="Kane S.R."/>
            <person name="Chakicherla A.Y."/>
            <person name="Chain P.S.G."/>
            <person name="Schmidt R."/>
            <person name="Shin M.W."/>
            <person name="Legler T.C."/>
            <person name="Scow K.M."/>
            <person name="Larimer F.W."/>
            <person name="Lucas S.M."/>
            <person name="Richardson P.M."/>
            <person name="Hristova K.R."/>
        </authorList>
    </citation>
    <scope>NUCLEOTIDE SEQUENCE [LARGE SCALE GENOMIC DNA]</scope>
    <source>
        <strain evidence="2">ATCC BAA-1232 / LMG 22953 / PM1</strain>
    </source>
</reference>
<organism evidence="1 2">
    <name type="scientific">Methylibium petroleiphilum (strain ATCC BAA-1232 / LMG 22953 / PM1)</name>
    <dbReference type="NCBI Taxonomy" id="420662"/>
    <lineage>
        <taxon>Bacteria</taxon>
        <taxon>Pseudomonadati</taxon>
        <taxon>Pseudomonadota</taxon>
        <taxon>Betaproteobacteria</taxon>
        <taxon>Burkholderiales</taxon>
        <taxon>Sphaerotilaceae</taxon>
        <taxon>Methylibium</taxon>
    </lineage>
</organism>
<proteinExistence type="predicted"/>
<sequence>MTAQHPAPPFDTWLWMQAWSETWCAGLDPAGAGQRLRAQRLARLIDATLSGSPFYRRRHPGAHELADFRPVSKAELMAHFDDWATDRRITRAAAQAFVADPACIADGWLGNYLLWTSSGTSGEPGVFVQDARSLAAYDAIDALRLRGAGPGQVSLGSWGARQRFAFVGATGGHFAGVVSMERLRRLVPAALAPEIRVLSVLEPLCDVAQALQAQQPSVLITYPSCAAALARLQEAGQLRLALKEVWTGGEQLSAEQRQQIQAAFGCPVRNNYGASEFFTIAWECAHGELHLNDDWLVLEPVDERLRPLPVGEMSHSTLLTNLANLTQPLLRYQLGDRVRRVAERCSCGSAFPLIEVQGRADDTLRLRDAQHRPVTILPLALETAIEEGAHVTQFQALCGSDGDSIELRFEASVGDARAAFTQSRRALADFLAHHGVSGTRISMSAAEPLRQRASGKLRRVVMLPAAPVRRKPPARAPARR</sequence>
<dbReference type="HOGENOM" id="CLU_035301_4_1_4"/>
<dbReference type="SUPFAM" id="SSF56801">
    <property type="entry name" value="Acetyl-CoA synthetase-like"/>
    <property type="match status" value="1"/>
</dbReference>
<dbReference type="PANTHER" id="PTHR36932">
    <property type="entry name" value="CAPSULAR POLYSACCHARIDE BIOSYNTHESIS PROTEIN"/>
    <property type="match status" value="1"/>
</dbReference>
<protein>
    <submittedName>
        <fullName evidence="1">Coenzyme F390 synthetase-like protein</fullName>
    </submittedName>
</protein>
<dbReference type="eggNOG" id="COG1541">
    <property type="taxonomic scope" value="Bacteria"/>
</dbReference>
<dbReference type="Gene3D" id="3.40.50.12780">
    <property type="entry name" value="N-terminal domain of ligase-like"/>
    <property type="match status" value="1"/>
</dbReference>
<gene>
    <name evidence="1" type="ordered locus">Mpe_A0016</name>
</gene>
<dbReference type="PANTHER" id="PTHR36932:SF1">
    <property type="entry name" value="CAPSULAR POLYSACCHARIDE BIOSYNTHESIS PROTEIN"/>
    <property type="match status" value="1"/>
</dbReference>
<dbReference type="InterPro" id="IPR042099">
    <property type="entry name" value="ANL_N_sf"/>
</dbReference>
<dbReference type="RefSeq" id="WP_011827617.1">
    <property type="nucleotide sequence ID" value="NC_008825.1"/>
</dbReference>
<dbReference type="InterPro" id="IPR053158">
    <property type="entry name" value="CapK_Type1_Caps_Biosynth"/>
</dbReference>
<dbReference type="AlphaFoldDB" id="A2SBN9"/>
<dbReference type="KEGG" id="mpt:Mpe_A0016"/>
<accession>A2SBN9</accession>
<dbReference type="Proteomes" id="UP000000366">
    <property type="component" value="Chromosome"/>
</dbReference>
<name>A2SBN9_METPP</name>
<keyword evidence="2" id="KW-1185">Reference proteome</keyword>
<evidence type="ECO:0000313" key="2">
    <source>
        <dbReference type="Proteomes" id="UP000000366"/>
    </source>
</evidence>
<evidence type="ECO:0000313" key="1">
    <source>
        <dbReference type="EMBL" id="ABM92978.1"/>
    </source>
</evidence>
<dbReference type="STRING" id="420662.Mpe_A0016"/>
<dbReference type="EMBL" id="CP000555">
    <property type="protein sequence ID" value="ABM92978.1"/>
    <property type="molecule type" value="Genomic_DNA"/>
</dbReference>